<dbReference type="Proteomes" id="UP000292554">
    <property type="component" value="Unassembled WGS sequence"/>
</dbReference>
<dbReference type="InterPro" id="IPR028098">
    <property type="entry name" value="Glyco_trans_4-like_N"/>
</dbReference>
<evidence type="ECO:0000313" key="4">
    <source>
        <dbReference type="Proteomes" id="UP000292554"/>
    </source>
</evidence>
<sequence>MKKSALLVVRWPISGIRNYLRYVYQTPFFDDYHLTIVAPDLDFARYFGEYLPTHQFRLKIADNSLKGLMLATHHALREQEYDLVHSHGFTSAIAALLPTKLARKKHLLTVHDVFQSGQFKSWYGPLKKWALTRVFRQTDQLLTVSEDCEQNLYEFLPGMRGANVKAILNGVNSEQFKQATAVDLALEYKECQGRFLIGFMGRFMSQKGFRYLVEAIAELAEDDSLPCKPLVVAFGGMGGFVREDRAFIEARGLDQYFFFHPYTDNVGGSMKGLDLMAMPSLWEACGLLAMEALCAGVPLVATNCIGLREVLKDTPAWQTDPRNAKQIALAIKSLMRNPEERQAFTDYADTACDRYDVRHAAKALVDTYCQLEGGRS</sequence>
<feature type="domain" description="Glycosyl transferase family 1" evidence="1">
    <location>
        <begin position="193"/>
        <end position="348"/>
    </location>
</feature>
<proteinExistence type="predicted"/>
<dbReference type="Pfam" id="PF00534">
    <property type="entry name" value="Glycos_transf_1"/>
    <property type="match status" value="1"/>
</dbReference>
<dbReference type="PANTHER" id="PTHR45947">
    <property type="entry name" value="SULFOQUINOVOSYL TRANSFERASE SQD2"/>
    <property type="match status" value="1"/>
</dbReference>
<evidence type="ECO:0000259" key="2">
    <source>
        <dbReference type="Pfam" id="PF13439"/>
    </source>
</evidence>
<dbReference type="CDD" id="cd03801">
    <property type="entry name" value="GT4_PimA-like"/>
    <property type="match status" value="1"/>
</dbReference>
<protein>
    <submittedName>
        <fullName evidence="3">Glycosyltransferase family 1 protein</fullName>
    </submittedName>
</protein>
<name>A0ABY2AN55_9GAMM</name>
<dbReference type="PANTHER" id="PTHR45947:SF3">
    <property type="entry name" value="SULFOQUINOVOSYL TRANSFERASE SQD2"/>
    <property type="match status" value="1"/>
</dbReference>
<dbReference type="EMBL" id="SJXE01000001">
    <property type="protein sequence ID" value="TCI04442.1"/>
    <property type="molecule type" value="Genomic_DNA"/>
</dbReference>
<dbReference type="InterPro" id="IPR001296">
    <property type="entry name" value="Glyco_trans_1"/>
</dbReference>
<dbReference type="Pfam" id="PF13439">
    <property type="entry name" value="Glyco_transf_4"/>
    <property type="match status" value="1"/>
</dbReference>
<gene>
    <name evidence="3" type="ORF">EZV61_00245</name>
</gene>
<dbReference type="Gene3D" id="3.40.50.2000">
    <property type="entry name" value="Glycogen Phosphorylase B"/>
    <property type="match status" value="2"/>
</dbReference>
<evidence type="ECO:0000259" key="1">
    <source>
        <dbReference type="Pfam" id="PF00534"/>
    </source>
</evidence>
<feature type="domain" description="Glycosyltransferase subfamily 4-like N-terminal" evidence="2">
    <location>
        <begin position="68"/>
        <end position="174"/>
    </location>
</feature>
<dbReference type="InterPro" id="IPR050194">
    <property type="entry name" value="Glycosyltransferase_grp1"/>
</dbReference>
<accession>A0ABY2AN55</accession>
<organism evidence="3 4">
    <name type="scientific">Corallincola luteus</name>
    <dbReference type="NCBI Taxonomy" id="1775177"/>
    <lineage>
        <taxon>Bacteria</taxon>
        <taxon>Pseudomonadati</taxon>
        <taxon>Pseudomonadota</taxon>
        <taxon>Gammaproteobacteria</taxon>
        <taxon>Alteromonadales</taxon>
        <taxon>Psychromonadaceae</taxon>
        <taxon>Corallincola</taxon>
    </lineage>
</organism>
<dbReference type="RefSeq" id="WP_131413942.1">
    <property type="nucleotide sequence ID" value="NZ_SJXE01000001.1"/>
</dbReference>
<dbReference type="SUPFAM" id="SSF53756">
    <property type="entry name" value="UDP-Glycosyltransferase/glycogen phosphorylase"/>
    <property type="match status" value="1"/>
</dbReference>
<reference evidence="3 4" key="1">
    <citation type="submission" date="2019-02" db="EMBL/GenBank/DDBJ databases">
        <title>Corallincola luteus sp. nov., a marine bacterium isolated from surface sediment of Bohai Sea in China.</title>
        <authorList>
            <person name="Ren Q."/>
        </authorList>
    </citation>
    <scope>NUCLEOTIDE SEQUENCE [LARGE SCALE GENOMIC DNA]</scope>
    <source>
        <strain evidence="3 4">DASS28</strain>
    </source>
</reference>
<evidence type="ECO:0000313" key="3">
    <source>
        <dbReference type="EMBL" id="TCI04442.1"/>
    </source>
</evidence>
<comment type="caution">
    <text evidence="3">The sequence shown here is derived from an EMBL/GenBank/DDBJ whole genome shotgun (WGS) entry which is preliminary data.</text>
</comment>
<keyword evidence="4" id="KW-1185">Reference proteome</keyword>